<accession>A0A847HEN9</accession>
<comment type="caution">
    <text evidence="1">The sequence shown here is derived from an EMBL/GenBank/DDBJ whole genome shotgun (WGS) entry which is preliminary data.</text>
</comment>
<sequence length="93" mass="10444">MLEGPILAVSRQTKSVADIPGTPKRYSFSKNAEPIEVPGLLDLQRESFAWLIGTPEWRARQQEERGPEARVTSGLEDILDELSPIQDYSENMS</sequence>
<dbReference type="Proteomes" id="UP000523614">
    <property type="component" value="Unassembled WGS sequence"/>
</dbReference>
<dbReference type="Gene3D" id="3.90.1100.10">
    <property type="match status" value="1"/>
</dbReference>
<name>A0A847HEN9_9CORY</name>
<evidence type="ECO:0000313" key="2">
    <source>
        <dbReference type="Proteomes" id="UP000523614"/>
    </source>
</evidence>
<protein>
    <recommendedName>
        <fullName evidence="3">DNA-directed RNA polymerase</fullName>
    </recommendedName>
</protein>
<evidence type="ECO:0008006" key="3">
    <source>
        <dbReference type="Google" id="ProtNLM"/>
    </source>
</evidence>
<gene>
    <name evidence="1" type="ORF">GX570_10230</name>
</gene>
<reference evidence="1 2" key="1">
    <citation type="journal article" date="2020" name="Biotechnol. Biofuels">
        <title>New insights from the biogas microbiome by comprehensive genome-resolved metagenomics of nearly 1600 species originating from multiple anaerobic digesters.</title>
        <authorList>
            <person name="Campanaro S."/>
            <person name="Treu L."/>
            <person name="Rodriguez-R L.M."/>
            <person name="Kovalovszki A."/>
            <person name="Ziels R.M."/>
            <person name="Maus I."/>
            <person name="Zhu X."/>
            <person name="Kougias P.G."/>
            <person name="Basile A."/>
            <person name="Luo G."/>
            <person name="Schluter A."/>
            <person name="Konstantinidis K.T."/>
            <person name="Angelidaki I."/>
        </authorList>
    </citation>
    <scope>NUCLEOTIDE SEQUENCE [LARGE SCALE GENOMIC DNA]</scope>
    <source>
        <strain evidence="1">AS06rmzACSIP_235</strain>
    </source>
</reference>
<organism evidence="1 2">
    <name type="scientific">Corynebacterium marinum</name>
    <dbReference type="NCBI Taxonomy" id="349751"/>
    <lineage>
        <taxon>Bacteria</taxon>
        <taxon>Bacillati</taxon>
        <taxon>Actinomycetota</taxon>
        <taxon>Actinomycetes</taxon>
        <taxon>Mycobacteriales</taxon>
        <taxon>Corynebacteriaceae</taxon>
        <taxon>Corynebacterium</taxon>
    </lineage>
</organism>
<dbReference type="EMBL" id="JAAYYP010000366">
    <property type="protein sequence ID" value="NLF91705.1"/>
    <property type="molecule type" value="Genomic_DNA"/>
</dbReference>
<proteinExistence type="predicted"/>
<evidence type="ECO:0000313" key="1">
    <source>
        <dbReference type="EMBL" id="NLF91705.1"/>
    </source>
</evidence>
<feature type="non-terminal residue" evidence="1">
    <location>
        <position position="93"/>
    </location>
</feature>
<dbReference type="AlphaFoldDB" id="A0A847HEN9"/>